<dbReference type="AlphaFoldDB" id="A0A8J5XG46"/>
<organism evidence="5 6">
    <name type="scientific">Diacronema lutheri</name>
    <name type="common">Unicellular marine alga</name>
    <name type="synonym">Monochrysis lutheri</name>
    <dbReference type="NCBI Taxonomy" id="2081491"/>
    <lineage>
        <taxon>Eukaryota</taxon>
        <taxon>Haptista</taxon>
        <taxon>Haptophyta</taxon>
        <taxon>Pavlovophyceae</taxon>
        <taxon>Pavlovales</taxon>
        <taxon>Pavlovaceae</taxon>
        <taxon>Diacronema</taxon>
    </lineage>
</organism>
<dbReference type="Gene3D" id="1.10.1900.20">
    <property type="entry name" value="Ribosomal protein L20"/>
    <property type="match status" value="1"/>
</dbReference>
<reference evidence="5" key="1">
    <citation type="submission" date="2021-05" db="EMBL/GenBank/DDBJ databases">
        <title>The genome of the haptophyte Pavlova lutheri (Diacronema luteri, Pavlovales) - a model for lipid biosynthesis in eukaryotic algae.</title>
        <authorList>
            <person name="Hulatt C.J."/>
            <person name="Posewitz M.C."/>
        </authorList>
    </citation>
    <scope>NUCLEOTIDE SEQUENCE</scope>
    <source>
        <strain evidence="5">NIVA-4/92</strain>
    </source>
</reference>
<evidence type="ECO:0000313" key="5">
    <source>
        <dbReference type="EMBL" id="KAG8460144.1"/>
    </source>
</evidence>
<evidence type="ECO:0000313" key="6">
    <source>
        <dbReference type="Proteomes" id="UP000751190"/>
    </source>
</evidence>
<proteinExistence type="inferred from homology"/>
<keyword evidence="2 4" id="KW-0689">Ribosomal protein</keyword>
<evidence type="ECO:0000256" key="3">
    <source>
        <dbReference type="ARBA" id="ARBA00023274"/>
    </source>
</evidence>
<dbReference type="EMBL" id="JAGTXO010000035">
    <property type="protein sequence ID" value="KAG8460144.1"/>
    <property type="molecule type" value="Genomic_DNA"/>
</dbReference>
<dbReference type="HAMAP" id="MF_00382">
    <property type="entry name" value="Ribosomal_bL20"/>
    <property type="match status" value="1"/>
</dbReference>
<accession>A0A8J5XG46</accession>
<dbReference type="NCBIfam" id="TIGR01032">
    <property type="entry name" value="rplT_bact"/>
    <property type="match status" value="1"/>
</dbReference>
<dbReference type="GO" id="GO:1990904">
    <property type="term" value="C:ribonucleoprotein complex"/>
    <property type="evidence" value="ECO:0007669"/>
    <property type="project" value="UniProtKB-KW"/>
</dbReference>
<dbReference type="PANTHER" id="PTHR10986">
    <property type="entry name" value="39S RIBOSOMAL PROTEIN L20"/>
    <property type="match status" value="1"/>
</dbReference>
<protein>
    <recommendedName>
        <fullName evidence="7">50S ribosomal protein L20</fullName>
    </recommendedName>
</protein>
<keyword evidence="3 4" id="KW-0687">Ribonucleoprotein</keyword>
<dbReference type="GO" id="GO:0003735">
    <property type="term" value="F:structural constituent of ribosome"/>
    <property type="evidence" value="ECO:0007669"/>
    <property type="project" value="InterPro"/>
</dbReference>
<evidence type="ECO:0008006" key="7">
    <source>
        <dbReference type="Google" id="ProtNLM"/>
    </source>
</evidence>
<evidence type="ECO:0000256" key="2">
    <source>
        <dbReference type="ARBA" id="ARBA00022980"/>
    </source>
</evidence>
<dbReference type="SUPFAM" id="SSF74731">
    <property type="entry name" value="Ribosomal protein L20"/>
    <property type="match status" value="1"/>
</dbReference>
<evidence type="ECO:0000256" key="1">
    <source>
        <dbReference type="ARBA" id="ARBA00007698"/>
    </source>
</evidence>
<dbReference type="Gene3D" id="6.10.160.10">
    <property type="match status" value="1"/>
</dbReference>
<sequence>MFCALLGSLATRISARTSALRPALLLAQPARELTTRKETILRMAKGYRGRSKNCWRLARQRVEKALQYSYISRRLKKRDARKGWIMQLNAGAREYNMRYSQLINGLTLARIGLNRKVLSQLAIQEPYSFRAVITEARGALERKAASLGTRARAADGAIPQ</sequence>
<name>A0A8J5XG46_DIALT</name>
<dbReference type="Proteomes" id="UP000751190">
    <property type="component" value="Unassembled WGS sequence"/>
</dbReference>
<dbReference type="Pfam" id="PF00453">
    <property type="entry name" value="Ribosomal_L20"/>
    <property type="match status" value="1"/>
</dbReference>
<dbReference type="GO" id="GO:0006412">
    <property type="term" value="P:translation"/>
    <property type="evidence" value="ECO:0007669"/>
    <property type="project" value="InterPro"/>
</dbReference>
<dbReference type="InterPro" id="IPR035566">
    <property type="entry name" value="Ribosomal_protein_bL20_C"/>
</dbReference>
<gene>
    <name evidence="5" type="ORF">KFE25_014289</name>
</gene>
<dbReference type="OrthoDB" id="10251781at2759"/>
<comment type="caution">
    <text evidence="5">The sequence shown here is derived from an EMBL/GenBank/DDBJ whole genome shotgun (WGS) entry which is preliminary data.</text>
</comment>
<dbReference type="CDD" id="cd07026">
    <property type="entry name" value="Ribosomal_L20"/>
    <property type="match status" value="1"/>
</dbReference>
<comment type="similarity">
    <text evidence="1 4">Belongs to the bacterial ribosomal protein bL20 family.</text>
</comment>
<dbReference type="OMA" id="GAREYNM"/>
<keyword evidence="6" id="KW-1185">Reference proteome</keyword>
<dbReference type="InterPro" id="IPR005813">
    <property type="entry name" value="Ribosomal_bL20"/>
</dbReference>
<dbReference type="GO" id="GO:0005840">
    <property type="term" value="C:ribosome"/>
    <property type="evidence" value="ECO:0007669"/>
    <property type="project" value="UniProtKB-KW"/>
</dbReference>
<dbReference type="GO" id="GO:0019843">
    <property type="term" value="F:rRNA binding"/>
    <property type="evidence" value="ECO:0007669"/>
    <property type="project" value="InterPro"/>
</dbReference>
<evidence type="ECO:0000256" key="4">
    <source>
        <dbReference type="RuleBase" id="RU000561"/>
    </source>
</evidence>
<dbReference type="FunFam" id="1.10.1900.20:FF:000001">
    <property type="entry name" value="50S ribosomal protein L20"/>
    <property type="match status" value="1"/>
</dbReference>
<dbReference type="PRINTS" id="PR00062">
    <property type="entry name" value="RIBOSOMALL20"/>
</dbReference>